<feature type="domain" description="DNA-binding transcriptional repressor CapW winged helix-turn-helix" evidence="3">
    <location>
        <begin position="14"/>
        <end position="90"/>
    </location>
</feature>
<organism evidence="4 5">
    <name type="scientific">Desulfuromonas acetoxidans (strain DSM 684 / 11070)</name>
    <dbReference type="NCBI Taxonomy" id="281689"/>
    <lineage>
        <taxon>Bacteria</taxon>
        <taxon>Pseudomonadati</taxon>
        <taxon>Thermodesulfobacteriota</taxon>
        <taxon>Desulfuromonadia</taxon>
        <taxon>Desulfuromonadales</taxon>
        <taxon>Desulfuromonadaceae</taxon>
        <taxon>Desulfuromonas</taxon>
    </lineage>
</organism>
<dbReference type="InterPro" id="IPR059019">
    <property type="entry name" value="WHD_CapW"/>
</dbReference>
<evidence type="ECO:0000259" key="1">
    <source>
        <dbReference type="Pfam" id="PF13280"/>
    </source>
</evidence>
<evidence type="ECO:0000313" key="5">
    <source>
        <dbReference type="Proteomes" id="UP000005695"/>
    </source>
</evidence>
<keyword evidence="5" id="KW-1185">Reference proteome</keyword>
<dbReference type="Pfam" id="PF13280">
    <property type="entry name" value="WYL"/>
    <property type="match status" value="1"/>
</dbReference>
<dbReference type="PANTHER" id="PTHR34580">
    <property type="match status" value="1"/>
</dbReference>
<dbReference type="PROSITE" id="PS52050">
    <property type="entry name" value="WYL"/>
    <property type="match status" value="1"/>
</dbReference>
<accession>Q1K3L1</accession>
<dbReference type="OrthoDB" id="6400324at2"/>
<name>Q1K3L1_DESA6</name>
<dbReference type="InterPro" id="IPR016634">
    <property type="entry name" value="CapW-like"/>
</dbReference>
<reference evidence="4" key="1">
    <citation type="submission" date="2006-05" db="EMBL/GenBank/DDBJ databases">
        <title>Annotation of the draft genome assembly of Desulfuromonas acetoxidans DSM 684.</title>
        <authorList>
            <consortium name="US DOE Joint Genome Institute (JGI-ORNL)"/>
            <person name="Larimer F."/>
            <person name="Land M."/>
            <person name="Hauser L."/>
        </authorList>
    </citation>
    <scope>NUCLEOTIDE SEQUENCE [LARGE SCALE GENOMIC DNA]</scope>
    <source>
        <strain evidence="4">DSM 684</strain>
    </source>
</reference>
<dbReference type="PIRSF" id="PIRSF015558">
    <property type="entry name" value="Txn_reg_DeoR_prd"/>
    <property type="match status" value="1"/>
</dbReference>
<reference evidence="4" key="2">
    <citation type="submission" date="2006-05" db="EMBL/GenBank/DDBJ databases">
        <title>Sequencing of the draft genome and assembly of Desulfuromonas acetoxidans DSM 684.</title>
        <authorList>
            <consortium name="US DOE Joint Genome Institute (JGI-PGF)"/>
            <person name="Copeland A."/>
            <person name="Lucas S."/>
            <person name="Lapidus A."/>
            <person name="Barry K."/>
            <person name="Detter J.C."/>
            <person name="Glavina del Rio T."/>
            <person name="Hammon N."/>
            <person name="Israni S."/>
            <person name="Dalin E."/>
            <person name="Tice H."/>
            <person name="Bruce D."/>
            <person name="Pitluck S."/>
            <person name="Richardson P."/>
        </authorList>
    </citation>
    <scope>NUCLEOTIDE SEQUENCE [LARGE SCALE GENOMIC DNA]</scope>
    <source>
        <strain evidence="4">DSM 684</strain>
    </source>
</reference>
<dbReference type="InterPro" id="IPR026881">
    <property type="entry name" value="WYL_dom"/>
</dbReference>
<feature type="domain" description="DNA-binding transcriptional repressor CapW C-terminal dimerisation" evidence="2">
    <location>
        <begin position="204"/>
        <end position="271"/>
    </location>
</feature>
<evidence type="ECO:0000259" key="2">
    <source>
        <dbReference type="Pfam" id="PF26107"/>
    </source>
</evidence>
<evidence type="ECO:0000313" key="4">
    <source>
        <dbReference type="EMBL" id="EAT16963.1"/>
    </source>
</evidence>
<dbReference type="Proteomes" id="UP000005695">
    <property type="component" value="Unassembled WGS sequence"/>
</dbReference>
<feature type="domain" description="WYL" evidence="1">
    <location>
        <begin position="111"/>
        <end position="176"/>
    </location>
</feature>
<dbReference type="InterPro" id="IPR059020">
    <property type="entry name" value="CapW_CTD"/>
</dbReference>
<dbReference type="RefSeq" id="WP_005997810.1">
    <property type="nucleotide sequence ID" value="NZ_AAEW02000002.1"/>
</dbReference>
<comment type="caution">
    <text evidence="4">The sequence shown here is derived from an EMBL/GenBank/DDBJ whole genome shotgun (WGS) entry which is preliminary data.</text>
</comment>
<dbReference type="PANTHER" id="PTHR34580:SF3">
    <property type="entry name" value="PROTEIN PAFB"/>
    <property type="match status" value="1"/>
</dbReference>
<gene>
    <name evidence="4" type="ORF">Dace_2829</name>
</gene>
<dbReference type="Pfam" id="PF26109">
    <property type="entry name" value="WHD_BrxR"/>
    <property type="match status" value="1"/>
</dbReference>
<dbReference type="EMBL" id="AAEW02000002">
    <property type="protein sequence ID" value="EAT16963.1"/>
    <property type="molecule type" value="Genomic_DNA"/>
</dbReference>
<dbReference type="AlphaFoldDB" id="Q1K3L1"/>
<sequence>MRAAEIPSDLKWSVRKRLEFIEHELFWSGQLKRQTVIDKTGVSRPQVSLDIAQYKELAENNMTYSLSDKTYYVTDTFKPVFIDTAPETFLLQQVGQYAEHVTFPLRHVSPDHLRVIQRAIEKKSWVTIDYSSLSQSTTRHRIIAPHHYVHDGRRWHVRAYDFASESFRDFVLGRIGRTVETQPSRSKGKQSWNPRHDKGWNTKVSLILRPHPDLPEDKQEIVALDYEMKAGQAVLKVRQACLFYVIGHMRLLDPSPNPYIQQVVLENREEILTLLEGQNV</sequence>
<dbReference type="Pfam" id="PF26107">
    <property type="entry name" value="BrxR_CTD"/>
    <property type="match status" value="1"/>
</dbReference>
<protein>
    <submittedName>
        <fullName evidence="4">Uncharacterized protein</fullName>
    </submittedName>
</protein>
<proteinExistence type="predicted"/>
<evidence type="ECO:0000259" key="3">
    <source>
        <dbReference type="Pfam" id="PF26109"/>
    </source>
</evidence>
<dbReference type="InterPro" id="IPR051534">
    <property type="entry name" value="CBASS_pafABC_assoc_protein"/>
</dbReference>